<dbReference type="PANTHER" id="PTHR24111:SF0">
    <property type="entry name" value="LEUCINE-RICH REPEAT-CONTAINING PROTEIN"/>
    <property type="match status" value="1"/>
</dbReference>
<dbReference type="SUPFAM" id="SSF52047">
    <property type="entry name" value="RNI-like"/>
    <property type="match status" value="1"/>
</dbReference>
<dbReference type="EMBL" id="AGNL01050021">
    <property type="protein sequence ID" value="EJK44214.1"/>
    <property type="molecule type" value="Genomic_DNA"/>
</dbReference>
<gene>
    <name evidence="2" type="ORF">THAOC_37268</name>
</gene>
<name>K0R0G9_THAOC</name>
<keyword evidence="3" id="KW-1185">Reference proteome</keyword>
<feature type="non-terminal residue" evidence="2">
    <location>
        <position position="1"/>
    </location>
</feature>
<dbReference type="PANTHER" id="PTHR24111">
    <property type="entry name" value="LEUCINE-RICH REPEAT-CONTAINING PROTEIN 34"/>
    <property type="match status" value="1"/>
</dbReference>
<reference evidence="2 3" key="1">
    <citation type="journal article" date="2012" name="Genome Biol.">
        <title>Genome and low-iron response of an oceanic diatom adapted to chronic iron limitation.</title>
        <authorList>
            <person name="Lommer M."/>
            <person name="Specht M."/>
            <person name="Roy A.S."/>
            <person name="Kraemer L."/>
            <person name="Andreson R."/>
            <person name="Gutowska M.A."/>
            <person name="Wolf J."/>
            <person name="Bergner S.V."/>
            <person name="Schilhabel M.B."/>
            <person name="Klostermeier U.C."/>
            <person name="Beiko R.G."/>
            <person name="Rosenstiel P."/>
            <person name="Hippler M."/>
            <person name="Laroche J."/>
        </authorList>
    </citation>
    <scope>NUCLEOTIDE SEQUENCE [LARGE SCALE GENOMIC DNA]</scope>
    <source>
        <strain evidence="2 3">CCMP1005</strain>
    </source>
</reference>
<sequence length="532" mass="60431">TNQDWYKNGSWKYPMSLTSIGMSKWLGFDEDVAYCASITAQRMIGTTGSLRVDSDCSCVDISQNRLEAVLPHHEVLLPHWRELCSAICLSNRISEFSVTNVKFDASVMQMIERALRNKDSLLKFLLKSNHFDDTERAVGFATNIIKSNLMMKTFFWHDSAISDDDAASGLIDALVRHPNVKNVTLSYALQEVDLYDVVKELFVSNGKEFHYIDMEGNDIRTQGDSTISDFLATNPRLQKLFLCSNGLNDADALLFANALRANSNLELLDIADNEEITIAGHEELRAALFDYSAFDVGRTILNAVSDSNQTCRIIGMDSSLGCNYELNNQGRYQENKRAKLYTVFYYGNETGTNTQILRTQLPQDETTMKLVPMILSSVNEVPAGLEETHTERSPLSIVFEIVSGWNIPEMFQYVFRGVEVEGCGIKDLNGFFRYAGYHDERPMYCRTAQFEGAARVFTLHRSRWMEDIARWEISICPVDGMPGTEEDVTFYYAFSVEPKTYPPKRDWFCTREGERVKPPPTLKLLFATNDED</sequence>
<evidence type="ECO:0000313" key="3">
    <source>
        <dbReference type="Proteomes" id="UP000266841"/>
    </source>
</evidence>
<comment type="caution">
    <text evidence="2">The sequence shown here is derived from an EMBL/GenBank/DDBJ whole genome shotgun (WGS) entry which is preliminary data.</text>
</comment>
<organism evidence="2 3">
    <name type="scientific">Thalassiosira oceanica</name>
    <name type="common">Marine diatom</name>
    <dbReference type="NCBI Taxonomy" id="159749"/>
    <lineage>
        <taxon>Eukaryota</taxon>
        <taxon>Sar</taxon>
        <taxon>Stramenopiles</taxon>
        <taxon>Ochrophyta</taxon>
        <taxon>Bacillariophyta</taxon>
        <taxon>Coscinodiscophyceae</taxon>
        <taxon>Thalassiosirophycidae</taxon>
        <taxon>Thalassiosirales</taxon>
        <taxon>Thalassiosiraceae</taxon>
        <taxon>Thalassiosira</taxon>
    </lineage>
</organism>
<evidence type="ECO:0000256" key="1">
    <source>
        <dbReference type="ARBA" id="ARBA00022737"/>
    </source>
</evidence>
<accession>K0R0G9</accession>
<evidence type="ECO:0000313" key="2">
    <source>
        <dbReference type="EMBL" id="EJK44214.1"/>
    </source>
</evidence>
<protein>
    <submittedName>
        <fullName evidence="2">Uncharacterized protein</fullName>
    </submittedName>
</protein>
<keyword evidence="1" id="KW-0677">Repeat</keyword>
<dbReference type="Proteomes" id="UP000266841">
    <property type="component" value="Unassembled WGS sequence"/>
</dbReference>
<dbReference type="InterPro" id="IPR032675">
    <property type="entry name" value="LRR_dom_sf"/>
</dbReference>
<dbReference type="AlphaFoldDB" id="K0R0G9"/>
<dbReference type="OrthoDB" id="56618at2759"/>
<proteinExistence type="predicted"/>
<dbReference type="Gene3D" id="3.80.10.10">
    <property type="entry name" value="Ribonuclease Inhibitor"/>
    <property type="match status" value="1"/>
</dbReference>
<dbReference type="eggNOG" id="ENOG502R6KW">
    <property type="taxonomic scope" value="Eukaryota"/>
</dbReference>
<dbReference type="InterPro" id="IPR052201">
    <property type="entry name" value="LRR-containing_regulator"/>
</dbReference>